<dbReference type="InterPro" id="IPR051615">
    <property type="entry name" value="Transcr_Regulatory_Elem"/>
</dbReference>
<evidence type="ECO:0000256" key="4">
    <source>
        <dbReference type="ARBA" id="ARBA00023015"/>
    </source>
</evidence>
<dbReference type="PANTHER" id="PTHR31313">
    <property type="entry name" value="TY1 ENHANCER ACTIVATOR"/>
    <property type="match status" value="1"/>
</dbReference>
<feature type="region of interest" description="Disordered" evidence="8">
    <location>
        <begin position="241"/>
        <end position="266"/>
    </location>
</feature>
<keyword evidence="6" id="KW-0804">Transcription</keyword>
<keyword evidence="3" id="KW-0862">Zinc</keyword>
<evidence type="ECO:0000313" key="10">
    <source>
        <dbReference type="EMBL" id="WWD17713.1"/>
    </source>
</evidence>
<keyword evidence="5" id="KW-0238">DNA-binding</keyword>
<dbReference type="GO" id="GO:0000981">
    <property type="term" value="F:DNA-binding transcription factor activity, RNA polymerase II-specific"/>
    <property type="evidence" value="ECO:0007669"/>
    <property type="project" value="InterPro"/>
</dbReference>
<proteinExistence type="predicted"/>
<reference evidence="10" key="2">
    <citation type="submission" date="2024-01" db="EMBL/GenBank/DDBJ databases">
        <title>Comparative genomics of Cryptococcus and Kwoniella reveals pathogenesis evolution and contrasting modes of karyotype evolution via chromosome fusion or intercentromeric recombination.</title>
        <authorList>
            <person name="Coelho M.A."/>
            <person name="David-Palma M."/>
            <person name="Shea T."/>
            <person name="Bowers K."/>
            <person name="McGinley-Smith S."/>
            <person name="Mohammad A.W."/>
            <person name="Gnirke A."/>
            <person name="Yurkov A.M."/>
            <person name="Nowrousian M."/>
            <person name="Sun S."/>
            <person name="Cuomo C.A."/>
            <person name="Heitman J."/>
        </authorList>
    </citation>
    <scope>NUCLEOTIDE SEQUENCE</scope>
    <source>
        <strain evidence="10">CBS 12478</strain>
    </source>
</reference>
<evidence type="ECO:0000313" key="11">
    <source>
        <dbReference type="Proteomes" id="UP000322225"/>
    </source>
</evidence>
<dbReference type="InterPro" id="IPR001138">
    <property type="entry name" value="Zn2Cys6_DnaBD"/>
</dbReference>
<evidence type="ECO:0000256" key="3">
    <source>
        <dbReference type="ARBA" id="ARBA00022833"/>
    </source>
</evidence>
<feature type="region of interest" description="Disordered" evidence="8">
    <location>
        <begin position="331"/>
        <end position="400"/>
    </location>
</feature>
<feature type="domain" description="Zn(2)-C6 fungal-type" evidence="9">
    <location>
        <begin position="10"/>
        <end position="86"/>
    </location>
</feature>
<protein>
    <recommendedName>
        <fullName evidence="9">Zn(2)-C6 fungal-type domain-containing protein</fullName>
    </recommendedName>
</protein>
<feature type="compositionally biased region" description="Low complexity" evidence="8">
    <location>
        <begin position="342"/>
        <end position="370"/>
    </location>
</feature>
<feature type="region of interest" description="Disordered" evidence="8">
    <location>
        <begin position="100"/>
        <end position="143"/>
    </location>
</feature>
<dbReference type="EMBL" id="CP144054">
    <property type="protein sequence ID" value="WWD17713.1"/>
    <property type="molecule type" value="Genomic_DNA"/>
</dbReference>
<feature type="region of interest" description="Disordered" evidence="8">
    <location>
        <begin position="804"/>
        <end position="823"/>
    </location>
</feature>
<dbReference type="GeneID" id="43588985"/>
<evidence type="ECO:0000256" key="8">
    <source>
        <dbReference type="SAM" id="MobiDB-lite"/>
    </source>
</evidence>
<evidence type="ECO:0000256" key="6">
    <source>
        <dbReference type="ARBA" id="ARBA00023163"/>
    </source>
</evidence>
<dbReference type="CDD" id="cd12148">
    <property type="entry name" value="fungal_TF_MHR"/>
    <property type="match status" value="1"/>
</dbReference>
<dbReference type="SMART" id="SM00066">
    <property type="entry name" value="GAL4"/>
    <property type="match status" value="1"/>
</dbReference>
<gene>
    <name evidence="10" type="ORF">CI109_102154</name>
</gene>
<evidence type="ECO:0000259" key="9">
    <source>
        <dbReference type="SMART" id="SM00066"/>
    </source>
</evidence>
<feature type="compositionally biased region" description="Basic and acidic residues" evidence="8">
    <location>
        <begin position="100"/>
        <end position="109"/>
    </location>
</feature>
<dbReference type="InterPro" id="IPR036864">
    <property type="entry name" value="Zn2-C6_fun-type_DNA-bd_sf"/>
</dbReference>
<dbReference type="AlphaFoldDB" id="A0AAJ8LEM0"/>
<comment type="subcellular location">
    <subcellularLocation>
        <location evidence="1">Nucleus</location>
    </subcellularLocation>
</comment>
<organism evidence="10 11">
    <name type="scientific">Kwoniella shandongensis</name>
    <dbReference type="NCBI Taxonomy" id="1734106"/>
    <lineage>
        <taxon>Eukaryota</taxon>
        <taxon>Fungi</taxon>
        <taxon>Dikarya</taxon>
        <taxon>Basidiomycota</taxon>
        <taxon>Agaricomycotina</taxon>
        <taxon>Tremellomycetes</taxon>
        <taxon>Tremellales</taxon>
        <taxon>Cryptococcaceae</taxon>
        <taxon>Kwoniella</taxon>
    </lineage>
</organism>
<keyword evidence="7" id="KW-0539">Nucleus</keyword>
<dbReference type="GO" id="GO:0008270">
    <property type="term" value="F:zinc ion binding"/>
    <property type="evidence" value="ECO:0007669"/>
    <property type="project" value="InterPro"/>
</dbReference>
<dbReference type="GO" id="GO:0005634">
    <property type="term" value="C:nucleus"/>
    <property type="evidence" value="ECO:0007669"/>
    <property type="project" value="UniProtKB-SubCell"/>
</dbReference>
<accession>A0AAJ8LEM0</accession>
<dbReference type="Proteomes" id="UP000322225">
    <property type="component" value="Chromosome 4"/>
</dbReference>
<dbReference type="PANTHER" id="PTHR31313:SF81">
    <property type="entry name" value="TY1 ENHANCER ACTIVATOR"/>
    <property type="match status" value="1"/>
</dbReference>
<evidence type="ECO:0000256" key="1">
    <source>
        <dbReference type="ARBA" id="ARBA00004123"/>
    </source>
</evidence>
<name>A0AAJ8LEM0_9TREE</name>
<feature type="compositionally biased region" description="Polar residues" evidence="8">
    <location>
        <begin position="804"/>
        <end position="819"/>
    </location>
</feature>
<keyword evidence="4" id="KW-0805">Transcription regulation</keyword>
<keyword evidence="2" id="KW-0479">Metal-binding</keyword>
<dbReference type="GO" id="GO:0003677">
    <property type="term" value="F:DNA binding"/>
    <property type="evidence" value="ECO:0007669"/>
    <property type="project" value="UniProtKB-KW"/>
</dbReference>
<dbReference type="SUPFAM" id="SSF57701">
    <property type="entry name" value="Zn2/Cys6 DNA-binding domain"/>
    <property type="match status" value="1"/>
</dbReference>
<dbReference type="Gene3D" id="4.10.240.10">
    <property type="entry name" value="Zn(2)-C6 fungal-type DNA-binding domain"/>
    <property type="match status" value="1"/>
</dbReference>
<evidence type="ECO:0000256" key="2">
    <source>
        <dbReference type="ARBA" id="ARBA00022723"/>
    </source>
</evidence>
<evidence type="ECO:0000256" key="5">
    <source>
        <dbReference type="ARBA" id="ARBA00023125"/>
    </source>
</evidence>
<feature type="compositionally biased region" description="Polar residues" evidence="8">
    <location>
        <begin position="371"/>
        <end position="387"/>
    </location>
</feature>
<dbReference type="KEGG" id="ksn:43588985"/>
<feature type="region of interest" description="Disordered" evidence="8">
    <location>
        <begin position="1023"/>
        <end position="1068"/>
    </location>
</feature>
<keyword evidence="11" id="KW-1185">Reference proteome</keyword>
<dbReference type="CDD" id="cd00067">
    <property type="entry name" value="GAL4"/>
    <property type="match status" value="1"/>
</dbReference>
<reference evidence="10" key="1">
    <citation type="submission" date="2017-08" db="EMBL/GenBank/DDBJ databases">
        <authorList>
            <person name="Cuomo C."/>
            <person name="Billmyre B."/>
            <person name="Heitman J."/>
        </authorList>
    </citation>
    <scope>NUCLEOTIDE SEQUENCE</scope>
    <source>
        <strain evidence="10">CBS 12478</strain>
    </source>
</reference>
<dbReference type="RefSeq" id="XP_065823163.1">
    <property type="nucleotide sequence ID" value="XM_065967091.1"/>
</dbReference>
<evidence type="ECO:0000256" key="7">
    <source>
        <dbReference type="ARBA" id="ARBA00023242"/>
    </source>
</evidence>
<sequence length="1187" mass="131700">MSADEPRKKRRQNVACDSCKLRRIKCDLLELLTSLPSSSASSSTSDPNEKPPLNLLVQQYPHVHCTNCNSKGLRCTANQITNPSKPNKGGKRIDEAKRTFGSESERQAESDGDFLARQQASGSASTQNITPVSNDAINVAGDTSQGGYNRGDWADYDILGPNSLPTHEIDFNVNTDEQHIFDTLLASFTEHSPHPSLPWPEQPVMPESSPLPPPMQTYKYEPNFPRLVQLDRHNGTPPLISTTCEKEKSPAARKQSNKSAGGEPDVAEVDQAADIWWRFANDPQDVMKLAKQKGSRLDLTPAEIRLAVEVPPAKLYDRLADTLQAIAQSETSVNPHSAYADSSSNSARPPSRQPASSSPSTLSRRSPTPNTGTPRSHASSNESSYSVGKTLKRPRSTSMAPMEGEIEALREDMWRLWVGGNAVIRWGRKETVQQELADRALGQELSRHLVKTFFQAVHFSYPAISPESFYLEWARAGQRSDRMTPAQEALCAVIEAWGSRYSDSPVVLGLEPERAQDAPRVIRSDGTFTPGTQARAYWGRARTTVCRALTDRARRLIDTNGILRQPSITGVQALTLFTQLNRETDSKDFGKDYWMESQMMHSAIVEQMRLLGLMWTSEGPIITDDEELPMSTTLLRMKQRRLFWTHLIGDALYSAAMGQLPKFDQEDVDTAGEWLHTVHEHLPPSSFKALSFFLMCYHRLGVLGRGVAIELSAPGKRKGSVDVWRFCATVRRLWHELESITADINTQTVELLESTGREDLFGFSPLNYLTNLRLCGPFLLLIVHNILRDQLEFRKELHSAHITTATDDNTPTASSTSSGSEREVELLDELSRQSVEMMLKACRAQVSMYKDVMPTGLIQTASIFMRMLIATSQLLAEVPTNEQGYPSNTPGGYGWTWEAKQKEVNCCLEGLYQVGWAWGDIGDVVDNVMVTMERMTPSPEELEKWRISHPQADDSLVQRVEEDAKSRDRALQTAMALWPPVSIPHLIEAAISRKSPAGMDSNIERLTRQTRGAASPDIVDYLTRRSGRENGVSRPSSVGQLPQGDGMTTYSDNDPKTSTAPPLHDPSETQLAKKFKSIPTLTAGNTDIIANGPNPLLSSSRRITDTYPYAQQQQQHDYVGSSSHGMFQFDPQITFDPIQGWLANQNGSSLENDLISQGSNTASGGINQYDGTMAQNVPDMGQPNEID</sequence>
<feature type="compositionally biased region" description="Polar residues" evidence="8">
    <location>
        <begin position="1033"/>
        <end position="1060"/>
    </location>
</feature>
<feature type="compositionally biased region" description="Polar residues" evidence="8">
    <location>
        <begin position="118"/>
        <end position="143"/>
    </location>
</feature>